<accession>A0AAW8JLS8</accession>
<evidence type="ECO:0000313" key="2">
    <source>
        <dbReference type="Proteomes" id="UP001243195"/>
    </source>
</evidence>
<evidence type="ECO:0000313" key="1">
    <source>
        <dbReference type="EMBL" id="MDQ9073473.1"/>
    </source>
</evidence>
<name>A0AAW8JLS8_9GAMM</name>
<reference evidence="1" key="1">
    <citation type="submission" date="2023-08" db="EMBL/GenBank/DDBJ databases">
        <title>Emergence of clinically-relevant ST2 carbapenem-resistant Acinetobacter baumannii strains in hospital sewages in Zhejiang, East of China.</title>
        <authorList>
            <person name="Kaichao C."/>
            <person name="Zhang R."/>
        </authorList>
    </citation>
    <scope>NUCLEOTIDE SEQUENCE</scope>
    <source>
        <strain evidence="1">M-SY-60</strain>
    </source>
</reference>
<dbReference type="Proteomes" id="UP001243195">
    <property type="component" value="Unassembled WGS sequence"/>
</dbReference>
<protein>
    <recommendedName>
        <fullName evidence="3">Lipoprotein</fullName>
    </recommendedName>
</protein>
<gene>
    <name evidence="1" type="ORF">RFH51_18675</name>
</gene>
<dbReference type="EMBL" id="JAVIDA010000045">
    <property type="protein sequence ID" value="MDQ9073473.1"/>
    <property type="molecule type" value="Genomic_DNA"/>
</dbReference>
<organism evidence="1 2">
    <name type="scientific">Acinetobacter gerneri</name>
    <dbReference type="NCBI Taxonomy" id="202952"/>
    <lineage>
        <taxon>Bacteria</taxon>
        <taxon>Pseudomonadati</taxon>
        <taxon>Pseudomonadota</taxon>
        <taxon>Gammaproteobacteria</taxon>
        <taxon>Moraxellales</taxon>
        <taxon>Moraxellaceae</taxon>
        <taxon>Acinetobacter</taxon>
    </lineage>
</organism>
<comment type="caution">
    <text evidence="1">The sequence shown here is derived from an EMBL/GenBank/DDBJ whole genome shotgun (WGS) entry which is preliminary data.</text>
</comment>
<dbReference type="AlphaFoldDB" id="A0AAW8JLS8"/>
<proteinExistence type="predicted"/>
<sequence>MKKILLILLALNLAACQVKQENSLAQQQHFICKSLIDGFLKMNHLGQYQLEQITPTLHATSEHRNYIYRESSDTAMRLNMPAQQKIAFQCTQSKQHFTLDLLNLENQSTTALMSLDLPPKDSPLDLKSKSMLASVPNIQ</sequence>
<dbReference type="RefSeq" id="WP_308957400.1">
    <property type="nucleotide sequence ID" value="NZ_JAVICY010000047.1"/>
</dbReference>
<evidence type="ECO:0008006" key="3">
    <source>
        <dbReference type="Google" id="ProtNLM"/>
    </source>
</evidence>